<dbReference type="Proteomes" id="UP000050872">
    <property type="component" value="Unassembled WGS sequence"/>
</dbReference>
<accession>A0A0R1QDZ0</accession>
<name>A0A0R1QDZ0_9LACO</name>
<protein>
    <submittedName>
        <fullName evidence="1">Uncharacterized protein</fullName>
    </submittedName>
</protein>
<dbReference type="OrthoDB" id="9769734at2"/>
<evidence type="ECO:0000313" key="1">
    <source>
        <dbReference type="EMBL" id="KRL42941.1"/>
    </source>
</evidence>
<dbReference type="Pfam" id="PF08665">
    <property type="entry name" value="PglZ"/>
    <property type="match status" value="1"/>
</dbReference>
<dbReference type="RefSeq" id="WP_147007981.1">
    <property type="nucleotide sequence ID" value="NZ_AZEZ01000095.1"/>
</dbReference>
<dbReference type="AlphaFoldDB" id="A0A0R1QDZ0"/>
<reference evidence="1 2" key="1">
    <citation type="journal article" date="2015" name="Genome Announc.">
        <title>Expanding the biotechnology potential of lactobacilli through comparative genomics of 213 strains and associated genera.</title>
        <authorList>
            <person name="Sun Z."/>
            <person name="Harris H.M."/>
            <person name="McCann A."/>
            <person name="Guo C."/>
            <person name="Argimon S."/>
            <person name="Zhang W."/>
            <person name="Yang X."/>
            <person name="Jeffery I.B."/>
            <person name="Cooney J.C."/>
            <person name="Kagawa T.F."/>
            <person name="Liu W."/>
            <person name="Song Y."/>
            <person name="Salvetti E."/>
            <person name="Wrobel A."/>
            <person name="Rasinkangas P."/>
            <person name="Parkhill J."/>
            <person name="Rea M.C."/>
            <person name="O'Sullivan O."/>
            <person name="Ritari J."/>
            <person name="Douillard F.P."/>
            <person name="Paul Ross R."/>
            <person name="Yang R."/>
            <person name="Briner A.E."/>
            <person name="Felis G.E."/>
            <person name="de Vos W.M."/>
            <person name="Barrangou R."/>
            <person name="Klaenhammer T.R."/>
            <person name="Caufield P.W."/>
            <person name="Cui Y."/>
            <person name="Zhang H."/>
            <person name="O'Toole P.W."/>
        </authorList>
    </citation>
    <scope>NUCLEOTIDE SEQUENCE [LARGE SCALE GENOMIC DNA]</scope>
    <source>
        <strain evidence="1 2">DSM 14500</strain>
    </source>
</reference>
<comment type="caution">
    <text evidence="1">The sequence shown here is derived from an EMBL/GenBank/DDBJ whole genome shotgun (WGS) entry which is preliminary data.</text>
</comment>
<sequence length="187" mass="21084">MTDREINEPGVGKQRLADILNNDDQRVVYYPQTANVFKSAGSVNYVHGGASLQEMLVPLLEVKTTSNRSQAVDVELQLMSTNRNITSLEVPIRLLQAKPIDSIYRPTTYKVYFQNSNGELISAKTTINANLTAVKVEDRMIDFSINLIDKQYDKSSKYYFVIENANTGDVSKTEYSMDIATFGDFDF</sequence>
<dbReference type="STRING" id="1423770.FD29_GL001250"/>
<organism evidence="1 2">
    <name type="scientific">Companilactobacillus mindensis DSM 14500</name>
    <dbReference type="NCBI Taxonomy" id="1423770"/>
    <lineage>
        <taxon>Bacteria</taxon>
        <taxon>Bacillati</taxon>
        <taxon>Bacillota</taxon>
        <taxon>Bacilli</taxon>
        <taxon>Lactobacillales</taxon>
        <taxon>Lactobacillaceae</taxon>
        <taxon>Companilactobacillus</taxon>
    </lineage>
</organism>
<gene>
    <name evidence="1" type="ORF">FD29_GL001250</name>
</gene>
<keyword evidence="2" id="KW-1185">Reference proteome</keyword>
<evidence type="ECO:0000313" key="2">
    <source>
        <dbReference type="Proteomes" id="UP000050872"/>
    </source>
</evidence>
<proteinExistence type="predicted"/>
<dbReference type="EMBL" id="AZEZ01000095">
    <property type="protein sequence ID" value="KRL42941.1"/>
    <property type="molecule type" value="Genomic_DNA"/>
</dbReference>
<dbReference type="PATRIC" id="fig|1423770.3.peg.1286"/>